<protein>
    <submittedName>
        <fullName evidence="5">Mce-associated membrane protein</fullName>
    </submittedName>
</protein>
<dbReference type="GO" id="GO:0016020">
    <property type="term" value="C:membrane"/>
    <property type="evidence" value="ECO:0007669"/>
    <property type="project" value="UniProtKB-SubCell"/>
</dbReference>
<dbReference type="EMBL" id="FMZM01000005">
    <property type="protein sequence ID" value="SDD03444.1"/>
    <property type="molecule type" value="Genomic_DNA"/>
</dbReference>
<evidence type="ECO:0000256" key="3">
    <source>
        <dbReference type="SAM" id="MobiDB-lite"/>
    </source>
</evidence>
<sequence length="267" mass="28093">MTDRPRRTTSRTAAARPRRLAGQGGTTTPAAPGPTAADTAVEEFDLDEPDRVEEVPESESDIEPDSVESPAEDSAEPAAPAARPGLFAGSRVTRVLLAAIVALTVVTVAMAVYLGVSDDDPAAAGAPTEAGAIAVPSDRPILLPWADAQRAASAAAEAATSIVSTSWQDYDEQVTKATALMTPSFAEEFSTTKSDVREGVVTDKIEVQARVVAQSVVRANRTEVQALVFLNQYITRDGGDTTYSPYRALVTVVNTDGGWLVSEMETK</sequence>
<reference evidence="5 6" key="1">
    <citation type="submission" date="2016-10" db="EMBL/GenBank/DDBJ databases">
        <authorList>
            <person name="de Groot N.N."/>
        </authorList>
    </citation>
    <scope>NUCLEOTIDE SEQUENCE [LARGE SCALE GENOMIC DNA]</scope>
    <source>
        <strain evidence="5 6">CGMCC 4.6858</strain>
    </source>
</reference>
<evidence type="ECO:0000256" key="4">
    <source>
        <dbReference type="SAM" id="Phobius"/>
    </source>
</evidence>
<keyword evidence="6" id="KW-1185">Reference proteome</keyword>
<proteinExistence type="predicted"/>
<feature type="region of interest" description="Disordered" evidence="3">
    <location>
        <begin position="1"/>
        <end position="83"/>
    </location>
</feature>
<accession>A0A1G6RGF5</accession>
<dbReference type="RefSeq" id="WP_090855289.1">
    <property type="nucleotide sequence ID" value="NZ_FMZM01000005.1"/>
</dbReference>
<gene>
    <name evidence="5" type="ORF">SAMN05421872_105268</name>
</gene>
<organism evidence="5 6">
    <name type="scientific">Nocardioides lianchengensis</name>
    <dbReference type="NCBI Taxonomy" id="1045774"/>
    <lineage>
        <taxon>Bacteria</taxon>
        <taxon>Bacillati</taxon>
        <taxon>Actinomycetota</taxon>
        <taxon>Actinomycetes</taxon>
        <taxon>Propionibacteriales</taxon>
        <taxon>Nocardioidaceae</taxon>
        <taxon>Nocardioides</taxon>
    </lineage>
</organism>
<name>A0A1G6RGF5_9ACTN</name>
<keyword evidence="4" id="KW-0812">Transmembrane</keyword>
<dbReference type="STRING" id="1045774.SAMN05421872_105268"/>
<evidence type="ECO:0000256" key="1">
    <source>
        <dbReference type="ARBA" id="ARBA00004370"/>
    </source>
</evidence>
<evidence type="ECO:0000313" key="6">
    <source>
        <dbReference type="Proteomes" id="UP000199034"/>
    </source>
</evidence>
<feature type="transmembrane region" description="Helical" evidence="4">
    <location>
        <begin position="95"/>
        <end position="116"/>
    </location>
</feature>
<dbReference type="PANTHER" id="PTHR37042">
    <property type="entry name" value="OUTER MEMBRANE PROTEIN RV1973"/>
    <property type="match status" value="1"/>
</dbReference>
<keyword evidence="2 4" id="KW-0472">Membrane</keyword>
<comment type="subcellular location">
    <subcellularLocation>
        <location evidence="1">Membrane</location>
    </subcellularLocation>
</comment>
<dbReference type="OrthoDB" id="3788795at2"/>
<dbReference type="AlphaFoldDB" id="A0A1G6RGF5"/>
<feature type="compositionally biased region" description="Low complexity" evidence="3">
    <location>
        <begin position="26"/>
        <end position="39"/>
    </location>
</feature>
<keyword evidence="4" id="KW-1133">Transmembrane helix</keyword>
<evidence type="ECO:0000313" key="5">
    <source>
        <dbReference type="EMBL" id="SDD03444.1"/>
    </source>
</evidence>
<evidence type="ECO:0000256" key="2">
    <source>
        <dbReference type="ARBA" id="ARBA00023136"/>
    </source>
</evidence>
<dbReference type="PANTHER" id="PTHR37042:SF4">
    <property type="entry name" value="OUTER MEMBRANE PROTEIN RV1973"/>
    <property type="match status" value="1"/>
</dbReference>
<dbReference type="Proteomes" id="UP000199034">
    <property type="component" value="Unassembled WGS sequence"/>
</dbReference>
<feature type="compositionally biased region" description="Acidic residues" evidence="3">
    <location>
        <begin position="40"/>
        <end position="75"/>
    </location>
</feature>